<evidence type="ECO:0000259" key="2">
    <source>
        <dbReference type="Pfam" id="PF24800"/>
    </source>
</evidence>
<dbReference type="GeneID" id="81399974"/>
<feature type="transmembrane region" description="Helical" evidence="1">
    <location>
        <begin position="263"/>
        <end position="284"/>
    </location>
</feature>
<feature type="transmembrane region" description="Helical" evidence="1">
    <location>
        <begin position="97"/>
        <end position="119"/>
    </location>
</feature>
<keyword evidence="1" id="KW-0472">Membrane</keyword>
<feature type="transmembrane region" description="Helical" evidence="1">
    <location>
        <begin position="20"/>
        <end position="38"/>
    </location>
</feature>
<proteinExistence type="predicted"/>
<reference evidence="3" key="1">
    <citation type="submission" date="2022-11" db="EMBL/GenBank/DDBJ databases">
        <authorList>
            <person name="Petersen C."/>
        </authorList>
    </citation>
    <scope>NUCLEOTIDE SEQUENCE</scope>
    <source>
        <strain evidence="3">IBT 22155</strain>
    </source>
</reference>
<dbReference type="EMBL" id="JAPQKL010000001">
    <property type="protein sequence ID" value="KAJ5145496.1"/>
    <property type="molecule type" value="Genomic_DNA"/>
</dbReference>
<feature type="transmembrane region" description="Helical" evidence="1">
    <location>
        <begin position="59"/>
        <end position="77"/>
    </location>
</feature>
<sequence length="310" mass="34195">MAFDLLSGSSDPPFSTERQHIAIAEVVIYSLIHLVQFSTRYMQEQRYWHHNENKGVGRCTFYSWCSMIGLLSQIRIADAALVLATSHPNKSQLIADSALRSVGLSPLLFEVSLVMLRWYDKRVPYIRRIICAMGRTNADTIPPSSGQSGEIGPGNSKWTQRTRFALHSFRFPVFIAIIMAVVGGCIDIPALGIAGCSVLLVTFVYVCCLVGWLAVTSREILPASVHRAVLITLSTLPFFLVRIIYLLLGKYGSAKFNPTTGDISTFIGMGSLMEILIVILLLTARGTAEPVRLFGDFGPTAYNDLESPED</sequence>
<dbReference type="InterPro" id="IPR056119">
    <property type="entry name" value="DUF7702"/>
</dbReference>
<keyword evidence="1" id="KW-0812">Transmembrane</keyword>
<feature type="transmembrane region" description="Helical" evidence="1">
    <location>
        <begin position="171"/>
        <end position="191"/>
    </location>
</feature>
<dbReference type="Pfam" id="PF24800">
    <property type="entry name" value="DUF7702"/>
    <property type="match status" value="1"/>
</dbReference>
<keyword evidence="4" id="KW-1185">Reference proteome</keyword>
<feature type="domain" description="DUF7702" evidence="2">
    <location>
        <begin position="164"/>
        <end position="283"/>
    </location>
</feature>
<feature type="transmembrane region" description="Helical" evidence="1">
    <location>
        <begin position="228"/>
        <end position="248"/>
    </location>
</feature>
<evidence type="ECO:0000313" key="3">
    <source>
        <dbReference type="EMBL" id="KAJ5145496.1"/>
    </source>
</evidence>
<dbReference type="Proteomes" id="UP001149079">
    <property type="component" value="Unassembled WGS sequence"/>
</dbReference>
<comment type="caution">
    <text evidence="3">The sequence shown here is derived from an EMBL/GenBank/DDBJ whole genome shotgun (WGS) entry which is preliminary data.</text>
</comment>
<protein>
    <recommendedName>
        <fullName evidence="2">DUF7702 domain-containing protein</fullName>
    </recommendedName>
</protein>
<dbReference type="PANTHER" id="PTHR42109">
    <property type="entry name" value="UNPLACED GENOMIC SCAFFOLD UM_SCAF_CONTIG_1.265, WHOLE GENOME SHOTGUN SEQUENCE"/>
    <property type="match status" value="1"/>
</dbReference>
<gene>
    <name evidence="3" type="ORF">N7515_000060</name>
</gene>
<evidence type="ECO:0000313" key="4">
    <source>
        <dbReference type="Proteomes" id="UP001149079"/>
    </source>
</evidence>
<dbReference type="OrthoDB" id="2560628at2759"/>
<accession>A0A9W9LB39</accession>
<name>A0A9W9LB39_9EURO</name>
<dbReference type="AlphaFoldDB" id="A0A9W9LB39"/>
<keyword evidence="1" id="KW-1133">Transmembrane helix</keyword>
<dbReference type="RefSeq" id="XP_056525970.1">
    <property type="nucleotide sequence ID" value="XM_056660804.1"/>
</dbReference>
<organism evidence="3 4">
    <name type="scientific">Penicillium bovifimosum</name>
    <dbReference type="NCBI Taxonomy" id="126998"/>
    <lineage>
        <taxon>Eukaryota</taxon>
        <taxon>Fungi</taxon>
        <taxon>Dikarya</taxon>
        <taxon>Ascomycota</taxon>
        <taxon>Pezizomycotina</taxon>
        <taxon>Eurotiomycetes</taxon>
        <taxon>Eurotiomycetidae</taxon>
        <taxon>Eurotiales</taxon>
        <taxon>Aspergillaceae</taxon>
        <taxon>Penicillium</taxon>
    </lineage>
</organism>
<feature type="transmembrane region" description="Helical" evidence="1">
    <location>
        <begin position="197"/>
        <end position="216"/>
    </location>
</feature>
<dbReference type="PANTHER" id="PTHR42109:SF2">
    <property type="entry name" value="INTEGRAL MEMBRANE PROTEIN"/>
    <property type="match status" value="1"/>
</dbReference>
<reference evidence="3" key="2">
    <citation type="journal article" date="2023" name="IMA Fungus">
        <title>Comparative genomic study of the Penicillium genus elucidates a diverse pangenome and 15 lateral gene transfer events.</title>
        <authorList>
            <person name="Petersen C."/>
            <person name="Sorensen T."/>
            <person name="Nielsen M.R."/>
            <person name="Sondergaard T.E."/>
            <person name="Sorensen J.L."/>
            <person name="Fitzpatrick D.A."/>
            <person name="Frisvad J.C."/>
            <person name="Nielsen K.L."/>
        </authorList>
    </citation>
    <scope>NUCLEOTIDE SEQUENCE</scope>
    <source>
        <strain evidence="3">IBT 22155</strain>
    </source>
</reference>
<evidence type="ECO:0000256" key="1">
    <source>
        <dbReference type="SAM" id="Phobius"/>
    </source>
</evidence>